<sequence>MKITLKTIFNIVYFCNLIYQIGFIGCKLLTHNPIDSTEWLVVISSIVATTLIYIIVKKLNSLINLYFKTF</sequence>
<organism evidence="3 4">
    <name type="scientific">Lactobacillus gallinarum</name>
    <dbReference type="NCBI Taxonomy" id="52242"/>
    <lineage>
        <taxon>Bacteria</taxon>
        <taxon>Bacillati</taxon>
        <taxon>Bacillota</taxon>
        <taxon>Bacilli</taxon>
        <taxon>Lactobacillales</taxon>
        <taxon>Lactobacillaceae</taxon>
        <taxon>Lactobacillus</taxon>
    </lineage>
</organism>
<reference evidence="4 5" key="1">
    <citation type="submission" date="2017-04" db="EMBL/GenBank/DDBJ databases">
        <title>Function of individual gut microbiota members based on whole genome sequencing of pure cultures obtained from chicken caecum.</title>
        <authorList>
            <person name="Medvecky M."/>
            <person name="Cejkova D."/>
            <person name="Polansky O."/>
            <person name="Karasova D."/>
            <person name="Kubasova T."/>
            <person name="Cizek A."/>
            <person name="Rychlik I."/>
        </authorList>
    </citation>
    <scope>NUCLEOTIDE SEQUENCE [LARGE SCALE GENOMIC DNA]</scope>
    <source>
        <strain evidence="4">An101</strain>
        <strain evidence="5">An115</strain>
    </source>
</reference>
<keyword evidence="1" id="KW-1133">Transmembrane helix</keyword>
<keyword evidence="1" id="KW-0812">Transmembrane</keyword>
<dbReference type="Proteomes" id="UP000196293">
    <property type="component" value="Unassembled WGS sequence"/>
</dbReference>
<evidence type="ECO:0000313" key="3">
    <source>
        <dbReference type="EMBL" id="OUQ75732.1"/>
    </source>
</evidence>
<accession>A0A1Y4Q644</accession>
<name>A0A1Y4Q644_9LACO</name>
<dbReference type="EMBL" id="NFLZ01000015">
    <property type="protein sequence ID" value="OUQ75732.1"/>
    <property type="molecule type" value="Genomic_DNA"/>
</dbReference>
<evidence type="ECO:0000313" key="4">
    <source>
        <dbReference type="Proteomes" id="UP000195859"/>
    </source>
</evidence>
<dbReference type="Proteomes" id="UP000195859">
    <property type="component" value="Unassembled WGS sequence"/>
</dbReference>
<evidence type="ECO:0000256" key="1">
    <source>
        <dbReference type="SAM" id="Phobius"/>
    </source>
</evidence>
<feature type="transmembrane region" description="Helical" evidence="1">
    <location>
        <begin position="36"/>
        <end position="56"/>
    </location>
</feature>
<keyword evidence="5" id="KW-1185">Reference proteome</keyword>
<dbReference type="EMBL" id="NFLS01000021">
    <property type="protein sequence ID" value="OUQ55463.1"/>
    <property type="molecule type" value="Genomic_DNA"/>
</dbReference>
<dbReference type="PROSITE" id="PS51257">
    <property type="entry name" value="PROKAR_LIPOPROTEIN"/>
    <property type="match status" value="1"/>
</dbReference>
<evidence type="ECO:0000313" key="5">
    <source>
        <dbReference type="Proteomes" id="UP000196293"/>
    </source>
</evidence>
<evidence type="ECO:0000313" key="2">
    <source>
        <dbReference type="EMBL" id="OUQ55463.1"/>
    </source>
</evidence>
<protein>
    <submittedName>
        <fullName evidence="3">Uncharacterized protein</fullName>
    </submittedName>
</protein>
<dbReference type="GeneID" id="78203692"/>
<gene>
    <name evidence="3" type="ORF">B5E44_06505</name>
    <name evidence="2" type="ORF">B5E59_07475</name>
</gene>
<keyword evidence="1" id="KW-0472">Membrane</keyword>
<dbReference type="RefSeq" id="WP_087176595.1">
    <property type="nucleotide sequence ID" value="NZ_CALHTS010000024.1"/>
</dbReference>
<reference evidence="3" key="2">
    <citation type="journal article" date="2018" name="BMC Genomics">
        <title>Whole genome sequencing and function prediction of 133 gut anaerobes isolated from chicken caecum in pure cultures.</title>
        <authorList>
            <person name="Medvecky M."/>
            <person name="Cejkova D."/>
            <person name="Polansky O."/>
            <person name="Karasova D."/>
            <person name="Kubasova T."/>
            <person name="Cizek A."/>
            <person name="Rychlik I."/>
        </authorList>
    </citation>
    <scope>NUCLEOTIDE SEQUENCE</scope>
    <source>
        <strain evidence="3">An101</strain>
        <strain evidence="2">An115</strain>
    </source>
</reference>
<proteinExistence type="predicted"/>
<dbReference type="AlphaFoldDB" id="A0A1Y4Q644"/>
<comment type="caution">
    <text evidence="3">The sequence shown here is derived from an EMBL/GenBank/DDBJ whole genome shotgun (WGS) entry which is preliminary data.</text>
</comment>
<feature type="transmembrane region" description="Helical" evidence="1">
    <location>
        <begin position="7"/>
        <end position="30"/>
    </location>
</feature>